<feature type="transmembrane region" description="Helical" evidence="1">
    <location>
        <begin position="375"/>
        <end position="394"/>
    </location>
</feature>
<keyword evidence="1" id="KW-1133">Transmembrane helix</keyword>
<feature type="transmembrane region" description="Helical" evidence="1">
    <location>
        <begin position="27"/>
        <end position="46"/>
    </location>
</feature>
<evidence type="ECO:0000313" key="2">
    <source>
        <dbReference type="EMBL" id="CAB4610841.1"/>
    </source>
</evidence>
<evidence type="ECO:0000256" key="1">
    <source>
        <dbReference type="SAM" id="Phobius"/>
    </source>
</evidence>
<name>A0A6J6HB49_9ZZZZ</name>
<feature type="transmembrane region" description="Helical" evidence="1">
    <location>
        <begin position="120"/>
        <end position="141"/>
    </location>
</feature>
<dbReference type="EMBL" id="CAEZUP010000041">
    <property type="protein sequence ID" value="CAB4610841.1"/>
    <property type="molecule type" value="Genomic_DNA"/>
</dbReference>
<feature type="transmembrane region" description="Helical" evidence="1">
    <location>
        <begin position="193"/>
        <end position="222"/>
    </location>
</feature>
<protein>
    <submittedName>
        <fullName evidence="2">Unannotated protein</fullName>
    </submittedName>
</protein>
<keyword evidence="1" id="KW-0472">Membrane</keyword>
<feature type="transmembrane region" description="Helical" evidence="1">
    <location>
        <begin position="401"/>
        <end position="423"/>
    </location>
</feature>
<feature type="transmembrane region" description="Helical" evidence="1">
    <location>
        <begin position="351"/>
        <end position="369"/>
    </location>
</feature>
<reference evidence="2" key="1">
    <citation type="submission" date="2020-05" db="EMBL/GenBank/DDBJ databases">
        <authorList>
            <person name="Chiriac C."/>
            <person name="Salcher M."/>
            <person name="Ghai R."/>
            <person name="Kavagutti S V."/>
        </authorList>
    </citation>
    <scope>NUCLEOTIDE SEQUENCE</scope>
</reference>
<accession>A0A6J6HB49</accession>
<feature type="transmembrane region" description="Helical" evidence="1">
    <location>
        <begin position="243"/>
        <end position="266"/>
    </location>
</feature>
<proteinExistence type="predicted"/>
<organism evidence="2">
    <name type="scientific">freshwater metagenome</name>
    <dbReference type="NCBI Taxonomy" id="449393"/>
    <lineage>
        <taxon>unclassified sequences</taxon>
        <taxon>metagenomes</taxon>
        <taxon>ecological metagenomes</taxon>
    </lineage>
</organism>
<sequence length="425" mass="47207">MNVPEPTPGISGRAAARWRNIPVRVQALVVFFLIGSVVFTAVWLGARGPISLAENQDLSGYPGSAIFGGWFRFDGRWYDLIVTQGYWFNGPTVQSSVAYFPGYPIVLWTLHAVTGISVKLLGSIVTIACGAGVAVLFVTWSRLRATDRVARMALITLLLYPYAFYLMGAVYGDALFLLAALGAFVLLERDHAVLAGLAGAVATATRPVGIALIIGLVAITLWRRHVIEAGDGRLRMRIEWRRLRWSDSGVLLSFGGLLGYMTFLGIRFGHPFAFDEVQQAPGWDQGAGPRTWLKITWFQQIKNLPTWFIDWIRNGDTATFEKVMYAATVIMQGLFVLGFLFLAWQVWRRFGWGYGVYSFALLAIPLLGTKDFQGSGRYLLAAFPCFLALGAFFEGRTVLRWAWWGSSAFVLLAWAFAFGRGYYVA</sequence>
<feature type="transmembrane region" description="Helical" evidence="1">
    <location>
        <begin position="162"/>
        <end position="187"/>
    </location>
</feature>
<gene>
    <name evidence="2" type="ORF">UFOPK1835_01080</name>
</gene>
<feature type="transmembrane region" description="Helical" evidence="1">
    <location>
        <begin position="323"/>
        <end position="344"/>
    </location>
</feature>
<dbReference type="AlphaFoldDB" id="A0A6J6HB49"/>
<keyword evidence="1" id="KW-0812">Transmembrane</keyword>